<accession>A0A1W1WGF5</accession>
<dbReference type="Proteomes" id="UP000192660">
    <property type="component" value="Unassembled WGS sequence"/>
</dbReference>
<dbReference type="Pfam" id="PF06527">
    <property type="entry name" value="TniQ"/>
    <property type="match status" value="1"/>
</dbReference>
<dbReference type="InterPro" id="IPR009492">
    <property type="entry name" value="TniQ"/>
</dbReference>
<keyword evidence="4" id="KW-1185">Reference proteome</keyword>
<feature type="domain" description="TniQ" evidence="1">
    <location>
        <begin position="4"/>
        <end position="157"/>
    </location>
</feature>
<sequence length="631" mass="71367">MITVFPDPYPDELLYSVCARYQERMMWGNQKTTLEDLFGSNTVVAVVDLPGHVDALISHLPAGHRYSSDEIIDRHTLLPYFSPFLAASQLEGVRLAMRRGSGSGISGRAGIMASTVKTPQVLQYCPQCVEADRTAYGEAYWHRVHQLPGLTVCPHHSGTSIYPSQVAIHSSGRRQGFDILEATTPEAYKEPVLYPGANAQPDLNTFVAHQSWGLLSQSRVAVGLDALRQRYMEQLQNRDLANTNGRIRAREFVQQFEQFYGRDWLRAMGCGLTEDGEQAWVLRMVRHPKGSQHPFKHLLLTHFLGMTMDALLEPKRPSLRLNRLWPCLNRVAVHYGQPLISEAQTQLRQTSGGKVGVFTCSCGFSYRCAIGEDPYLEAKVVQFGPIWEAKLKKLSEDATVSLRGAARILGVDPATVKYHATRLQLGRWQRPLSPGKTPQQGSIEDYRQHWLDVQAQYPEMGRTALRQMAPAVWSWLYCHDREWLMAHQPSAAPTLRPERISRVDWTQRDRDCAAQVPAIVTRLKQQEDPIVRVTAKAIFRELGHSSWLERHHDKLPLTIQTIAEVVEDRIAFALRRLDIVATDFWRTGRTPNPWELLRSAGIRTDLARLSEIQNTAARLCDPVVAITYADS</sequence>
<dbReference type="OrthoDB" id="470139at2"/>
<evidence type="ECO:0000259" key="1">
    <source>
        <dbReference type="Pfam" id="PF06527"/>
    </source>
</evidence>
<dbReference type="Pfam" id="PF15978">
    <property type="entry name" value="TnsD"/>
    <property type="match status" value="1"/>
</dbReference>
<evidence type="ECO:0000259" key="2">
    <source>
        <dbReference type="Pfam" id="PF15978"/>
    </source>
</evidence>
<dbReference type="RefSeq" id="WP_084661552.1">
    <property type="nucleotide sequence ID" value="NZ_FWWY01000001.1"/>
</dbReference>
<proteinExistence type="predicted"/>
<feature type="domain" description="Transposon Tn7 transposition protein TnsD C-terminal" evidence="2">
    <location>
        <begin position="208"/>
        <end position="561"/>
    </location>
</feature>
<protein>
    <submittedName>
        <fullName evidence="3">TniQ protein</fullName>
    </submittedName>
</protein>
<dbReference type="AlphaFoldDB" id="A0A1W1WGF5"/>
<evidence type="ECO:0000313" key="3">
    <source>
        <dbReference type="EMBL" id="SMC05325.1"/>
    </source>
</evidence>
<name>A0A1W1WGF5_SULTA</name>
<organism evidence="3 4">
    <name type="scientific">Sulfobacillus thermosulfidooxidans (strain DSM 9293 / VKM B-1269 / AT-1)</name>
    <dbReference type="NCBI Taxonomy" id="929705"/>
    <lineage>
        <taxon>Bacteria</taxon>
        <taxon>Bacillati</taxon>
        <taxon>Bacillota</taxon>
        <taxon>Clostridia</taxon>
        <taxon>Eubacteriales</taxon>
        <taxon>Clostridiales Family XVII. Incertae Sedis</taxon>
        <taxon>Sulfobacillus</taxon>
    </lineage>
</organism>
<gene>
    <name evidence="3" type="ORF">SAMN00768000_2160</name>
</gene>
<reference evidence="4" key="1">
    <citation type="submission" date="2017-04" db="EMBL/GenBank/DDBJ databases">
        <authorList>
            <person name="Varghese N."/>
            <person name="Submissions S."/>
        </authorList>
    </citation>
    <scope>NUCLEOTIDE SEQUENCE [LARGE SCALE GENOMIC DNA]</scope>
    <source>
        <strain evidence="4">DSM 9293</strain>
    </source>
</reference>
<dbReference type="InterPro" id="IPR032750">
    <property type="entry name" value="TnsD_C"/>
</dbReference>
<dbReference type="EMBL" id="FWWY01000001">
    <property type="protein sequence ID" value="SMC05325.1"/>
    <property type="molecule type" value="Genomic_DNA"/>
</dbReference>
<evidence type="ECO:0000313" key="4">
    <source>
        <dbReference type="Proteomes" id="UP000192660"/>
    </source>
</evidence>